<evidence type="ECO:0000259" key="3">
    <source>
        <dbReference type="PROSITE" id="PS50075"/>
    </source>
</evidence>
<dbReference type="InterPro" id="IPR042099">
    <property type="entry name" value="ANL_N_sf"/>
</dbReference>
<protein>
    <submittedName>
        <fullName evidence="4">Amino acid adenylation domain-containing protein</fullName>
    </submittedName>
</protein>
<dbReference type="GO" id="GO:0043041">
    <property type="term" value="P:amino acid activation for nonribosomal peptide biosynthetic process"/>
    <property type="evidence" value="ECO:0007669"/>
    <property type="project" value="TreeGrafter"/>
</dbReference>
<organism evidence="4 5">
    <name type="scientific">Chitinophaga polysaccharea</name>
    <dbReference type="NCBI Taxonomy" id="1293035"/>
    <lineage>
        <taxon>Bacteria</taxon>
        <taxon>Pseudomonadati</taxon>
        <taxon>Bacteroidota</taxon>
        <taxon>Chitinophagia</taxon>
        <taxon>Chitinophagales</taxon>
        <taxon>Chitinophagaceae</taxon>
        <taxon>Chitinophaga</taxon>
    </lineage>
</organism>
<dbReference type="SUPFAM" id="SSF56801">
    <property type="entry name" value="Acetyl-CoA synthetase-like"/>
    <property type="match status" value="1"/>
</dbReference>
<dbReference type="InterPro" id="IPR036736">
    <property type="entry name" value="ACP-like_sf"/>
</dbReference>
<dbReference type="InterPro" id="IPR023213">
    <property type="entry name" value="CAT-like_dom_sf"/>
</dbReference>
<evidence type="ECO:0000313" key="5">
    <source>
        <dbReference type="Proteomes" id="UP000320811"/>
    </source>
</evidence>
<dbReference type="Gene3D" id="3.30.559.10">
    <property type="entry name" value="Chloramphenicol acetyltransferase-like domain"/>
    <property type="match status" value="1"/>
</dbReference>
<dbReference type="SMART" id="SM00823">
    <property type="entry name" value="PKS_PP"/>
    <property type="match status" value="1"/>
</dbReference>
<dbReference type="Gene3D" id="1.10.1200.10">
    <property type="entry name" value="ACP-like"/>
    <property type="match status" value="1"/>
</dbReference>
<dbReference type="Gene3D" id="3.40.50.12780">
    <property type="entry name" value="N-terminal domain of ligase-like"/>
    <property type="match status" value="1"/>
</dbReference>
<dbReference type="InterPro" id="IPR010071">
    <property type="entry name" value="AA_adenyl_dom"/>
</dbReference>
<dbReference type="SUPFAM" id="SSF47336">
    <property type="entry name" value="ACP-like"/>
    <property type="match status" value="1"/>
</dbReference>
<evidence type="ECO:0000256" key="1">
    <source>
        <dbReference type="ARBA" id="ARBA00022450"/>
    </source>
</evidence>
<dbReference type="NCBIfam" id="TIGR01733">
    <property type="entry name" value="AA-adenyl-dom"/>
    <property type="match status" value="1"/>
</dbReference>
<sequence length="1036" mass="117678">MSSSLQHSLEHSFTAYARHTAILAGSTAVSYEQLSRTAANIAAGLAQQEIPALTFIGVTATSRIDYIYAFTGILKGRYVYVPIDPRLPVLRVQQMVSKLKIRHLVADRTALDTIYQDRAAFREICFHELDTLKISAASAMPNPVFSEDDPAYVYFTSGSTGEAKAVLGRNGSLLHFIQWELQNFHIDHTVRVSQFVHPGFDAWMRDILVPLFAGGTICIHPSIDSGVYEQELTAWLNDTGIGLIHCVPSFFRLVNHSRLQSSDYPALRYVLLSGEHMAPQYLENWYRLFGNRIQLVNLYGTTETTLIRTWYPIQPEDVQRSRIPAGKPIADTEILLLDAQGQACEAGATGEIYISTPYMTYGYYSDEQQQQERFLPHPFDAGKPWAYRTGDLGRWLPDGNLDILGRKDKQVKIRGIRVNLQEIENAMLRHPDVKEVVVMAPEMAPGEQSLQAYYVPGRELLPESLRTFLQSVLPPYLVPGSLMSLSHFPLLPNGKINLNALPAPESTTPEGSEAPGNHVEEVLRKIWAELLHLSPEKISTDINFFQLGGNSIQVLQFLSRALEMTGYRIPLEKFLRMPTIRACAGMMAPEILNGEDTLRPAPAKSGYVLTENQEHIFFDCYKHPSSTAYNMISIVDIVGEISGEEITTLLQKLIARHEMFRTSFHIADNGSAYQVVHPEVTFAVVEEQVEDDKLQQAIRACIKPFELDKAPLIRAFMIRAGRDKSVLLLDIHHLLTDAVSMRIMERELKQIYRGVPLTPLTLHYKDYAEWLHQPVQQQLLQEQQRYWLHQYQALPAPLALPMDEERPAAKSYEGAIYRFECDAVFAEKLNSFARTQQVTLFTLLLTCYYILLQKLGATSDIVVGIPAARRSHPATGSMMGLFVGELALRVSSSPDQDFRTFLHVVHTTLIDAYKHQDFQYRQLLQQLDLPPAAPRNPLFDVWFAFQQVDQSEVVLSEQLKFVKHINNNTVALFDLLLRGYEIDGQIEFRFEYYRKIFREERIALFAGYYLDILEQVLANDRVSLHQIRLQGQENMV</sequence>
<dbReference type="PROSITE" id="PS00455">
    <property type="entry name" value="AMP_BINDING"/>
    <property type="match status" value="1"/>
</dbReference>
<dbReference type="AlphaFoldDB" id="A0A561PWQ7"/>
<proteinExistence type="predicted"/>
<dbReference type="GO" id="GO:0003824">
    <property type="term" value="F:catalytic activity"/>
    <property type="evidence" value="ECO:0007669"/>
    <property type="project" value="InterPro"/>
</dbReference>
<dbReference type="Pfam" id="PF00550">
    <property type="entry name" value="PP-binding"/>
    <property type="match status" value="1"/>
</dbReference>
<feature type="domain" description="Carrier" evidence="3">
    <location>
        <begin position="514"/>
        <end position="591"/>
    </location>
</feature>
<dbReference type="Proteomes" id="UP000320811">
    <property type="component" value="Unassembled WGS sequence"/>
</dbReference>
<dbReference type="Pfam" id="PF00501">
    <property type="entry name" value="AMP-binding"/>
    <property type="match status" value="1"/>
</dbReference>
<accession>A0A561PWQ7</accession>
<evidence type="ECO:0000256" key="2">
    <source>
        <dbReference type="ARBA" id="ARBA00022553"/>
    </source>
</evidence>
<dbReference type="Pfam" id="PF13193">
    <property type="entry name" value="AMP-binding_C"/>
    <property type="match status" value="1"/>
</dbReference>
<dbReference type="CDD" id="cd05930">
    <property type="entry name" value="A_NRPS"/>
    <property type="match status" value="1"/>
</dbReference>
<dbReference type="PROSITE" id="PS50075">
    <property type="entry name" value="CARRIER"/>
    <property type="match status" value="1"/>
</dbReference>
<dbReference type="GO" id="GO:0044550">
    <property type="term" value="P:secondary metabolite biosynthetic process"/>
    <property type="evidence" value="ECO:0007669"/>
    <property type="project" value="TreeGrafter"/>
</dbReference>
<dbReference type="PANTHER" id="PTHR45527:SF1">
    <property type="entry name" value="FATTY ACID SYNTHASE"/>
    <property type="match status" value="1"/>
</dbReference>
<keyword evidence="5" id="KW-1185">Reference proteome</keyword>
<gene>
    <name evidence="4" type="ORF">FHW36_102266</name>
</gene>
<dbReference type="GO" id="GO:0005737">
    <property type="term" value="C:cytoplasm"/>
    <property type="evidence" value="ECO:0007669"/>
    <property type="project" value="TreeGrafter"/>
</dbReference>
<reference evidence="4 5" key="1">
    <citation type="submission" date="2019-06" db="EMBL/GenBank/DDBJ databases">
        <title>Sorghum-associated microbial communities from plants grown in Nebraska, USA.</title>
        <authorList>
            <person name="Schachtman D."/>
        </authorList>
    </citation>
    <scope>NUCLEOTIDE SEQUENCE [LARGE SCALE GENOMIC DNA]</scope>
    <source>
        <strain evidence="4 5">1209</strain>
    </source>
</reference>
<evidence type="ECO:0000313" key="4">
    <source>
        <dbReference type="EMBL" id="TWF42508.1"/>
    </source>
</evidence>
<dbReference type="EMBL" id="VIWO01000002">
    <property type="protein sequence ID" value="TWF42508.1"/>
    <property type="molecule type" value="Genomic_DNA"/>
</dbReference>
<dbReference type="InterPro" id="IPR020845">
    <property type="entry name" value="AMP-binding_CS"/>
</dbReference>
<dbReference type="InterPro" id="IPR045851">
    <property type="entry name" value="AMP-bd_C_sf"/>
</dbReference>
<name>A0A561PWQ7_9BACT</name>
<dbReference type="Pfam" id="PF00668">
    <property type="entry name" value="Condensation"/>
    <property type="match status" value="1"/>
</dbReference>
<dbReference type="InterPro" id="IPR025110">
    <property type="entry name" value="AMP-bd_C"/>
</dbReference>
<dbReference type="OrthoDB" id="4317020at2"/>
<dbReference type="Gene3D" id="3.30.300.30">
    <property type="match status" value="1"/>
</dbReference>
<dbReference type="InterPro" id="IPR020806">
    <property type="entry name" value="PKS_PP-bd"/>
</dbReference>
<comment type="caution">
    <text evidence="4">The sequence shown here is derived from an EMBL/GenBank/DDBJ whole genome shotgun (WGS) entry which is preliminary data.</text>
</comment>
<dbReference type="Gene3D" id="3.30.559.30">
    <property type="entry name" value="Nonribosomal peptide synthetase, condensation domain"/>
    <property type="match status" value="1"/>
</dbReference>
<dbReference type="InterPro" id="IPR001242">
    <property type="entry name" value="Condensation_dom"/>
</dbReference>
<dbReference type="InterPro" id="IPR000873">
    <property type="entry name" value="AMP-dep_synth/lig_dom"/>
</dbReference>
<dbReference type="GO" id="GO:0031177">
    <property type="term" value="F:phosphopantetheine binding"/>
    <property type="evidence" value="ECO:0007669"/>
    <property type="project" value="InterPro"/>
</dbReference>
<dbReference type="RefSeq" id="WP_145666164.1">
    <property type="nucleotide sequence ID" value="NZ_VIWO01000002.1"/>
</dbReference>
<keyword evidence="1" id="KW-0596">Phosphopantetheine</keyword>
<dbReference type="CDD" id="cd19531">
    <property type="entry name" value="LCL_NRPS-like"/>
    <property type="match status" value="1"/>
</dbReference>
<dbReference type="SUPFAM" id="SSF52777">
    <property type="entry name" value="CoA-dependent acyltransferases"/>
    <property type="match status" value="2"/>
</dbReference>
<keyword evidence="2" id="KW-0597">Phosphoprotein</keyword>
<dbReference type="InterPro" id="IPR009081">
    <property type="entry name" value="PP-bd_ACP"/>
</dbReference>
<dbReference type="PANTHER" id="PTHR45527">
    <property type="entry name" value="NONRIBOSOMAL PEPTIDE SYNTHETASE"/>
    <property type="match status" value="1"/>
</dbReference>